<sequence>MIKIAKIVMIIGVVISIIVGLMGPYSIKEKVIYIFSMVFWGAMGIGAITLMDYISRRINK</sequence>
<reference evidence="1 2" key="1">
    <citation type="submission" date="2017-01" db="EMBL/GenBank/DDBJ databases">
        <title>Bacillus cereus isolates.</title>
        <authorList>
            <person name="Beno S.M."/>
        </authorList>
    </citation>
    <scope>NUCLEOTIDE SEQUENCE [LARGE SCALE GENOMIC DNA]</scope>
    <source>
        <strain evidence="1 2">FSL H8-0485</strain>
    </source>
</reference>
<gene>
    <name evidence="1" type="ORF">BW897_14295</name>
</gene>
<protein>
    <submittedName>
        <fullName evidence="1">Uncharacterized protein</fullName>
    </submittedName>
</protein>
<comment type="caution">
    <text evidence="1">The sequence shown here is derived from an EMBL/GenBank/DDBJ whole genome shotgun (WGS) entry which is preliminary data.</text>
</comment>
<accession>A0A1S9TR02</accession>
<name>A0A1S9TR02_BACCE</name>
<evidence type="ECO:0000313" key="2">
    <source>
        <dbReference type="Proteomes" id="UP000190906"/>
    </source>
</evidence>
<organism evidence="1 2">
    <name type="scientific">Bacillus cereus</name>
    <dbReference type="NCBI Taxonomy" id="1396"/>
    <lineage>
        <taxon>Bacteria</taxon>
        <taxon>Bacillati</taxon>
        <taxon>Bacillota</taxon>
        <taxon>Bacilli</taxon>
        <taxon>Bacillales</taxon>
        <taxon>Bacillaceae</taxon>
        <taxon>Bacillus</taxon>
        <taxon>Bacillus cereus group</taxon>
    </lineage>
</organism>
<proteinExistence type="predicted"/>
<dbReference type="EMBL" id="MUAJ01000010">
    <property type="protein sequence ID" value="OOR12159.1"/>
    <property type="molecule type" value="Genomic_DNA"/>
</dbReference>
<dbReference type="RefSeq" id="WP_063217710.1">
    <property type="nucleotide sequence ID" value="NZ_MUAJ01000010.1"/>
</dbReference>
<dbReference type="Proteomes" id="UP000190906">
    <property type="component" value="Unassembled WGS sequence"/>
</dbReference>
<dbReference type="AlphaFoldDB" id="A0A1S9TR02"/>
<evidence type="ECO:0000313" key="1">
    <source>
        <dbReference type="EMBL" id="OOR12159.1"/>
    </source>
</evidence>